<dbReference type="CDD" id="cd01951">
    <property type="entry name" value="lectin_L-type"/>
    <property type="match status" value="1"/>
</dbReference>
<dbReference type="RefSeq" id="WP_203762340.1">
    <property type="nucleotide sequence ID" value="NZ_BAAABO010000006.1"/>
</dbReference>
<name>A0ABQ3Y2P8_9ACTN</name>
<dbReference type="SUPFAM" id="SSF49899">
    <property type="entry name" value="Concanavalin A-like lectins/glucanases"/>
    <property type="match status" value="1"/>
</dbReference>
<dbReference type="InterPro" id="IPR050258">
    <property type="entry name" value="Leguminous_Lectin"/>
</dbReference>
<gene>
    <name evidence="2" type="ORF">Ade02nite_29180</name>
</gene>
<keyword evidence="1" id="KW-0732">Signal</keyword>
<dbReference type="PANTHER" id="PTHR32401">
    <property type="entry name" value="CONCANAVALIN A-LIKE LECTIN FAMILY PROTEIN"/>
    <property type="match status" value="1"/>
</dbReference>
<feature type="signal peptide" evidence="1">
    <location>
        <begin position="1"/>
        <end position="28"/>
    </location>
</feature>
<evidence type="ECO:0000256" key="1">
    <source>
        <dbReference type="SAM" id="SignalP"/>
    </source>
</evidence>
<dbReference type="Pfam" id="PF18483">
    <property type="entry name" value="Lectin_L-type_dom"/>
    <property type="match status" value="1"/>
</dbReference>
<sequence>MSRSVIRKVVTGGLLAAAVAAAPQPAAAASEFPFADVSLNGTAGLATASESAYPVLRLTGGGYRQAGSAWSNQQVDVTSSFSSQFRVHLHEGTRGADGVAFVLQSEGPRALGGWGGGLGYRGIRHSVAVELDDFRNPGDPSADHAAIVLRGNPDYHLAAATTASPLFGQPVDVGVAYDAAARRLTVSVNGQHLLAETVDLAAELGSTGAWAGFTGATGSTKSTQDILSWSVS</sequence>
<dbReference type="Gene3D" id="2.60.120.200">
    <property type="match status" value="1"/>
</dbReference>
<evidence type="ECO:0000313" key="3">
    <source>
        <dbReference type="Proteomes" id="UP000609879"/>
    </source>
</evidence>
<accession>A0ABQ3Y2P8</accession>
<feature type="chain" id="PRO_5045713570" description="Legume lectin domain-containing protein" evidence="1">
    <location>
        <begin position="29"/>
        <end position="232"/>
    </location>
</feature>
<comment type="caution">
    <text evidence="2">The sequence shown here is derived from an EMBL/GenBank/DDBJ whole genome shotgun (WGS) entry which is preliminary data.</text>
</comment>
<proteinExistence type="predicted"/>
<dbReference type="PANTHER" id="PTHR32401:SF48">
    <property type="entry name" value="LEGUME LECTIN DOMAIN-CONTAINING PROTEIN"/>
    <property type="match status" value="1"/>
</dbReference>
<protein>
    <recommendedName>
        <fullName evidence="4">Legume lectin domain-containing protein</fullName>
    </recommendedName>
</protein>
<organism evidence="2 3">
    <name type="scientific">Paractinoplanes deccanensis</name>
    <dbReference type="NCBI Taxonomy" id="113561"/>
    <lineage>
        <taxon>Bacteria</taxon>
        <taxon>Bacillati</taxon>
        <taxon>Actinomycetota</taxon>
        <taxon>Actinomycetes</taxon>
        <taxon>Micromonosporales</taxon>
        <taxon>Micromonosporaceae</taxon>
        <taxon>Paractinoplanes</taxon>
    </lineage>
</organism>
<evidence type="ECO:0000313" key="2">
    <source>
        <dbReference type="EMBL" id="GID74277.1"/>
    </source>
</evidence>
<dbReference type="Proteomes" id="UP000609879">
    <property type="component" value="Unassembled WGS sequence"/>
</dbReference>
<dbReference type="InterPro" id="IPR013320">
    <property type="entry name" value="ConA-like_dom_sf"/>
</dbReference>
<keyword evidence="3" id="KW-1185">Reference proteome</keyword>
<dbReference type="InterPro" id="IPR056573">
    <property type="entry name" value="Lectin_L-type_dom"/>
</dbReference>
<dbReference type="EMBL" id="BOMI01000053">
    <property type="protein sequence ID" value="GID74277.1"/>
    <property type="molecule type" value="Genomic_DNA"/>
</dbReference>
<evidence type="ECO:0008006" key="4">
    <source>
        <dbReference type="Google" id="ProtNLM"/>
    </source>
</evidence>
<reference evidence="2 3" key="1">
    <citation type="submission" date="2021-01" db="EMBL/GenBank/DDBJ databases">
        <title>Whole genome shotgun sequence of Actinoplanes deccanensis NBRC 13994.</title>
        <authorList>
            <person name="Komaki H."/>
            <person name="Tamura T."/>
        </authorList>
    </citation>
    <scope>NUCLEOTIDE SEQUENCE [LARGE SCALE GENOMIC DNA]</scope>
    <source>
        <strain evidence="2 3">NBRC 13994</strain>
    </source>
</reference>